<evidence type="ECO:0000256" key="1">
    <source>
        <dbReference type="ARBA" id="ARBA00006479"/>
    </source>
</evidence>
<dbReference type="AlphaFoldDB" id="A0AAU9Q0U0"/>
<dbReference type="PANTHER" id="PTHR18964:SF149">
    <property type="entry name" value="BIFUNCTIONAL UDP-N-ACETYLGLUCOSAMINE 2-EPIMERASE_N-ACETYLMANNOSAMINE KINASE"/>
    <property type="match status" value="1"/>
</dbReference>
<proteinExistence type="inferred from homology"/>
<dbReference type="Gene3D" id="3.30.420.40">
    <property type="match status" value="2"/>
</dbReference>
<dbReference type="CDD" id="cd24068">
    <property type="entry name" value="ASKHA_NBD_ROK_FnNanK-like"/>
    <property type="match status" value="1"/>
</dbReference>
<organism evidence="3 4">
    <name type="scientific">Vibrio owensii</name>
    <dbReference type="NCBI Taxonomy" id="696485"/>
    <lineage>
        <taxon>Bacteria</taxon>
        <taxon>Pseudomonadati</taxon>
        <taxon>Pseudomonadota</taxon>
        <taxon>Gammaproteobacteria</taxon>
        <taxon>Vibrionales</taxon>
        <taxon>Vibrionaceae</taxon>
        <taxon>Vibrio</taxon>
    </lineage>
</organism>
<comment type="caution">
    <text evidence="3">The sequence shown here is derived from an EMBL/GenBank/DDBJ whole genome shotgun (WGS) entry which is preliminary data.</text>
</comment>
<dbReference type="InterPro" id="IPR043129">
    <property type="entry name" value="ATPase_NBD"/>
</dbReference>
<name>A0AAU9Q0U0_9VIBR</name>
<dbReference type="EMBL" id="CAKMTQ010000001">
    <property type="protein sequence ID" value="CAH1521001.1"/>
    <property type="molecule type" value="Genomic_DNA"/>
</dbReference>
<dbReference type="RefSeq" id="WP_005442943.1">
    <property type="nucleotide sequence ID" value="NZ_CAKMTQ010000001.1"/>
</dbReference>
<dbReference type="InterPro" id="IPR049874">
    <property type="entry name" value="ROK_cs"/>
</dbReference>
<evidence type="ECO:0000313" key="3">
    <source>
        <dbReference type="EMBL" id="CAH1521001.1"/>
    </source>
</evidence>
<sequence>MTELALGLDLGGTKIRAGLVDSEGKLIVANTSATNIREGREGIMNSIISAIVPLLTRARREKKLLLGIGVSAAGVINVRSGSVLDATDSLPNWKGTRLGYLLEEEFGIYVGTDNDVNCALLGEQWLGGAESYNSVVMLTLGTGLGGAMLTNGQMLHGSSYLAGHWGRMEVPHPYRPQMNVPLESLLSGTGLRETLLFQLPETEHQRYPDGLSVMQAYSERDPKVIATVEDFMRLLSRTISNIRWTMDPQLVLLGGGMINSREYWWELMNQYLKEMGVMTPVRPATLGNDAGMYGAAKMVFNHFEELKQQRD</sequence>
<dbReference type="Pfam" id="PF00480">
    <property type="entry name" value="ROK"/>
    <property type="match status" value="1"/>
</dbReference>
<comment type="similarity">
    <text evidence="1">Belongs to the ROK (NagC/XylR) family.</text>
</comment>
<evidence type="ECO:0000313" key="4">
    <source>
        <dbReference type="Proteomes" id="UP001295420"/>
    </source>
</evidence>
<gene>
    <name evidence="3" type="ORF">THF1D04_10581</name>
</gene>
<protein>
    <recommendedName>
        <fullName evidence="5">ROK family protein</fullName>
    </recommendedName>
</protein>
<keyword evidence="2" id="KW-0119">Carbohydrate metabolism</keyword>
<dbReference type="PROSITE" id="PS01125">
    <property type="entry name" value="ROK"/>
    <property type="match status" value="1"/>
</dbReference>
<dbReference type="InterPro" id="IPR000600">
    <property type="entry name" value="ROK"/>
</dbReference>
<evidence type="ECO:0000256" key="2">
    <source>
        <dbReference type="ARBA" id="ARBA00023277"/>
    </source>
</evidence>
<dbReference type="Proteomes" id="UP001295420">
    <property type="component" value="Unassembled WGS sequence"/>
</dbReference>
<reference evidence="3" key="1">
    <citation type="submission" date="2022-01" db="EMBL/GenBank/DDBJ databases">
        <authorList>
            <person name="Lagorce A."/>
        </authorList>
    </citation>
    <scope>NUCLEOTIDE SEQUENCE</scope>
    <source>
        <strain evidence="3">Th15_F1_D04</strain>
    </source>
</reference>
<evidence type="ECO:0008006" key="5">
    <source>
        <dbReference type="Google" id="ProtNLM"/>
    </source>
</evidence>
<dbReference type="SUPFAM" id="SSF53067">
    <property type="entry name" value="Actin-like ATPase domain"/>
    <property type="match status" value="1"/>
</dbReference>
<dbReference type="PANTHER" id="PTHR18964">
    <property type="entry name" value="ROK (REPRESSOR, ORF, KINASE) FAMILY"/>
    <property type="match status" value="1"/>
</dbReference>
<accession>A0AAU9Q0U0</accession>